<dbReference type="Proteomes" id="UP001497535">
    <property type="component" value="Unassembled WGS sequence"/>
</dbReference>
<dbReference type="EMBL" id="CAVMJV010000046">
    <property type="protein sequence ID" value="CAK5082289.1"/>
    <property type="molecule type" value="Genomic_DNA"/>
</dbReference>
<organism evidence="1 2">
    <name type="scientific">Meloidogyne enterolobii</name>
    <name type="common">Root-knot nematode worm</name>
    <name type="synonym">Meloidogyne mayaguensis</name>
    <dbReference type="NCBI Taxonomy" id="390850"/>
    <lineage>
        <taxon>Eukaryota</taxon>
        <taxon>Metazoa</taxon>
        <taxon>Ecdysozoa</taxon>
        <taxon>Nematoda</taxon>
        <taxon>Chromadorea</taxon>
        <taxon>Rhabditida</taxon>
        <taxon>Tylenchina</taxon>
        <taxon>Tylenchomorpha</taxon>
        <taxon>Tylenchoidea</taxon>
        <taxon>Meloidogynidae</taxon>
        <taxon>Meloidogyninae</taxon>
        <taxon>Meloidogyne</taxon>
    </lineage>
</organism>
<proteinExistence type="predicted"/>
<accession>A0ACB0ZUN1</accession>
<evidence type="ECO:0000313" key="1">
    <source>
        <dbReference type="EMBL" id="CAK5082289.1"/>
    </source>
</evidence>
<protein>
    <submittedName>
        <fullName evidence="1">Uncharacterized protein</fullName>
    </submittedName>
</protein>
<sequence length="83" mass="9399">MGRKSKRQTSSADSKEDLLLLDTNRPSKRKSISLCNNENNKIINGNDFISNKNNLHQQSFISSPSYSSELEQTPNEEEGDQQL</sequence>
<comment type="caution">
    <text evidence="1">The sequence shown here is derived from an EMBL/GenBank/DDBJ whole genome shotgun (WGS) entry which is preliminary data.</text>
</comment>
<reference evidence="1" key="1">
    <citation type="submission" date="2023-11" db="EMBL/GenBank/DDBJ databases">
        <authorList>
            <person name="Poullet M."/>
        </authorList>
    </citation>
    <scope>NUCLEOTIDE SEQUENCE</scope>
    <source>
        <strain evidence="1">E1834</strain>
    </source>
</reference>
<name>A0ACB0ZUN1_MELEN</name>
<gene>
    <name evidence="1" type="ORF">MENTE1834_LOCUS29561</name>
</gene>
<evidence type="ECO:0000313" key="2">
    <source>
        <dbReference type="Proteomes" id="UP001497535"/>
    </source>
</evidence>
<keyword evidence="2" id="KW-1185">Reference proteome</keyword>